<dbReference type="RefSeq" id="XP_031350260.1">
    <property type="nucleotide sequence ID" value="XM_031494400.1"/>
</dbReference>
<dbReference type="EMBL" id="GEZM01096998">
    <property type="protein sequence ID" value="JAV54408.1"/>
    <property type="molecule type" value="Transcribed_RNA"/>
</dbReference>
<dbReference type="EMBL" id="GEZM01096987">
    <property type="protein sequence ID" value="JAV54440.1"/>
    <property type="molecule type" value="Transcribed_RNA"/>
</dbReference>
<dbReference type="EMBL" id="GEZM01097006">
    <property type="protein sequence ID" value="JAV54386.1"/>
    <property type="molecule type" value="Transcribed_RNA"/>
</dbReference>
<dbReference type="EMBL" id="GEZM01097004">
    <property type="protein sequence ID" value="JAV54391.1"/>
    <property type="molecule type" value="Transcribed_RNA"/>
</dbReference>
<dbReference type="EMBL" id="GEZM01096995">
    <property type="protein sequence ID" value="JAV54417.1"/>
    <property type="molecule type" value="Transcribed_RNA"/>
</dbReference>
<evidence type="ECO:0008006" key="2">
    <source>
        <dbReference type="Google" id="ProtNLM"/>
    </source>
</evidence>
<dbReference type="EMBL" id="GEZM01096989">
    <property type="protein sequence ID" value="JAV54435.1"/>
    <property type="molecule type" value="Transcribed_RNA"/>
</dbReference>
<dbReference type="EMBL" id="GEZM01096976">
    <property type="protein sequence ID" value="JAV54468.1"/>
    <property type="molecule type" value="Transcribed_RNA"/>
</dbReference>
<dbReference type="EMBL" id="GEZM01097007">
    <property type="protein sequence ID" value="JAV54382.1"/>
    <property type="molecule type" value="Transcribed_RNA"/>
</dbReference>
<dbReference type="EMBL" id="GEZM01097011">
    <property type="protein sequence ID" value="JAV54372.1"/>
    <property type="molecule type" value="Transcribed_RNA"/>
</dbReference>
<dbReference type="EMBL" id="GEZM01096986">
    <property type="protein sequence ID" value="JAV54442.1"/>
    <property type="molecule type" value="Transcribed_RNA"/>
</dbReference>
<sequence length="678" mass="78348">MSKRKLKEFVGRRQQCRRALQATKQELDYVLRNDNLANNCVEIDHVENYSNLEVNCNVTRGNSSSSDNDNIDEHSTTFLQCTSSSDCSKSEISNDDTIFRQLTEWALKHKISHLALTDLLHVLSMHHPELPLDSRTLLATPTSTSICQLETGQYCYFGITRSLSKLVSFIKPFDDKIELSFNVDGIPLFKSSKLQLWPILGLIKNTNSSIRPFVISVFCGKNKPKPIDTFLNPFIEELSALLKHGFFNDNKHFQVNVHCFVCDAPARAYLKGTKSHTGYSACDKCTVHGEYFKNKVIFDSLISQKRTDQSFRQQLDEDHHISSTPLLNLPINLIKNFPTDYMHNICLGIVRKMLNTWIGGSLRVRLPHQKVTTMSQRLLDLKRRIPIEFNRKPRSLEELKYWKATEFRTFLIYLGPLVLKDVVNNAVYQNFLLIHFSVSILLSEIHIRKFGIELVRNVINVFIDHSKTLYGLEFMVYNVHLLSHICDDVEWFGVLDNFSAFPFENYLGQLKSLVRTSTNPLQQIHRRLCEQDLFISRSSNQNCGIKLSLEHSNGPLISGQNYRWHKQFTKLHFRCITLSLVSYCKADSYVLNFSRDKVIEIHNILTTIDNSTYIIGKEFLDYSDLYLYPYPSSELNIFEVQNLSESFKLWAITELSSKCIVIPYKQHFVAMPIIHSLL</sequence>
<dbReference type="PANTHER" id="PTHR33053:SF24">
    <property type="entry name" value="TRANSPOSASE DOMAIN-CONTAINING PROTEIN"/>
    <property type="match status" value="1"/>
</dbReference>
<dbReference type="EMBL" id="GEZM01097018">
    <property type="protein sequence ID" value="JAV54351.1"/>
    <property type="molecule type" value="Transcribed_RNA"/>
</dbReference>
<dbReference type="EMBL" id="GEZM01096984">
    <property type="protein sequence ID" value="JAV54448.1"/>
    <property type="molecule type" value="Transcribed_RNA"/>
</dbReference>
<dbReference type="EMBL" id="GEZM01096977">
    <property type="protein sequence ID" value="JAV54467.1"/>
    <property type="molecule type" value="Transcribed_RNA"/>
</dbReference>
<reference evidence="1" key="1">
    <citation type="journal article" date="2016" name="Sci. Rep.">
        <title>Molecular characterization of firefly nuptial gifts: a multi-omics approach sheds light on postcopulatory sexual selection.</title>
        <authorList>
            <person name="Al-Wathiqui N."/>
            <person name="Fallon T.R."/>
            <person name="South A."/>
            <person name="Weng J.K."/>
            <person name="Lewis S.M."/>
        </authorList>
    </citation>
    <scope>NUCLEOTIDE SEQUENCE</scope>
</reference>
<dbReference type="GeneID" id="116175989"/>
<dbReference type="EMBL" id="GEZM01096990">
    <property type="protein sequence ID" value="JAV54430.1"/>
    <property type="molecule type" value="Transcribed_RNA"/>
</dbReference>
<dbReference type="RefSeq" id="XP_031350255.1">
    <property type="nucleotide sequence ID" value="XM_031494395.1"/>
</dbReference>
<dbReference type="EMBL" id="GEZM01096997">
    <property type="protein sequence ID" value="JAV54411.1"/>
    <property type="molecule type" value="Transcribed_RNA"/>
</dbReference>
<dbReference type="EMBL" id="GEZM01097005">
    <property type="protein sequence ID" value="JAV54388.1"/>
    <property type="molecule type" value="Transcribed_RNA"/>
</dbReference>
<dbReference type="EMBL" id="GEZM01096983">
    <property type="protein sequence ID" value="JAV54451.1"/>
    <property type="molecule type" value="Transcribed_RNA"/>
</dbReference>
<dbReference type="RefSeq" id="XP_031350259.1">
    <property type="nucleotide sequence ID" value="XM_031494399.1"/>
</dbReference>
<dbReference type="EMBL" id="GEZM01097010">
    <property type="protein sequence ID" value="JAV54373.1"/>
    <property type="molecule type" value="Transcribed_RNA"/>
</dbReference>
<dbReference type="EMBL" id="GEZM01097009">
    <property type="protein sequence ID" value="JAV54378.1"/>
    <property type="molecule type" value="Transcribed_RNA"/>
</dbReference>
<dbReference type="KEGG" id="ppyr:116178316"/>
<dbReference type="EMBL" id="GEZM01096991">
    <property type="protein sequence ID" value="JAV54428.1"/>
    <property type="molecule type" value="Transcribed_RNA"/>
</dbReference>
<dbReference type="EMBL" id="GEZM01097002">
    <property type="protein sequence ID" value="JAV54398.1"/>
    <property type="molecule type" value="Transcribed_RNA"/>
</dbReference>
<dbReference type="EMBL" id="GEZM01097017">
    <property type="protein sequence ID" value="JAV54354.1"/>
    <property type="molecule type" value="Transcribed_RNA"/>
</dbReference>
<dbReference type="EMBL" id="GEZM01097001">
    <property type="protein sequence ID" value="JAV54401.1"/>
    <property type="molecule type" value="Transcribed_RNA"/>
</dbReference>
<dbReference type="EMBL" id="GEZM01097008">
    <property type="protein sequence ID" value="JAV54380.1"/>
    <property type="molecule type" value="Transcribed_RNA"/>
</dbReference>
<dbReference type="EMBL" id="GEZM01097003">
    <property type="protein sequence ID" value="JAV54395.1"/>
    <property type="molecule type" value="Transcribed_RNA"/>
</dbReference>
<dbReference type="EMBL" id="GEZM01096993">
    <property type="protein sequence ID" value="JAV54421.1"/>
    <property type="molecule type" value="Transcribed_RNA"/>
</dbReference>
<proteinExistence type="predicted"/>
<dbReference type="EMBL" id="GEZM01096978">
    <property type="protein sequence ID" value="JAV54463.1"/>
    <property type="molecule type" value="Transcribed_RNA"/>
</dbReference>
<dbReference type="GeneID" id="116178316"/>
<dbReference type="RefSeq" id="XP_031350256.1">
    <property type="nucleotide sequence ID" value="XM_031494396.1"/>
</dbReference>
<dbReference type="EMBL" id="GEZM01096992">
    <property type="protein sequence ID" value="JAV54424.1"/>
    <property type="molecule type" value="Transcribed_RNA"/>
</dbReference>
<dbReference type="EMBL" id="GEZM01096982">
    <property type="protein sequence ID" value="JAV54454.1"/>
    <property type="molecule type" value="Transcribed_RNA"/>
</dbReference>
<dbReference type="AlphaFoldDB" id="A0A1Y1K1J1"/>
<dbReference type="RefSeq" id="XP_031353649.1">
    <property type="nucleotide sequence ID" value="XM_031497789.1"/>
</dbReference>
<dbReference type="RefSeq" id="XP_031353641.1">
    <property type="nucleotide sequence ID" value="XM_031497781.1"/>
</dbReference>
<dbReference type="EMBL" id="GEZM01096980">
    <property type="protein sequence ID" value="JAV54460.1"/>
    <property type="molecule type" value="Transcribed_RNA"/>
</dbReference>
<dbReference type="EMBL" id="GEZM01096988">
    <property type="protein sequence ID" value="JAV54437.1"/>
    <property type="molecule type" value="Transcribed_RNA"/>
</dbReference>
<dbReference type="EMBL" id="GEZM01097000">
    <property type="protein sequence ID" value="JAV54404.1"/>
    <property type="molecule type" value="Transcribed_RNA"/>
</dbReference>
<accession>A0A1Y1K1J1</accession>
<dbReference type="EMBL" id="GEZM01097014">
    <property type="protein sequence ID" value="JAV54362.1"/>
    <property type="molecule type" value="Transcribed_RNA"/>
</dbReference>
<protein>
    <recommendedName>
        <fullName evidence="2">Transposase domain-containing protein</fullName>
    </recommendedName>
</protein>
<dbReference type="OrthoDB" id="10053513at2759"/>
<dbReference type="EMBL" id="GEZM01097012">
    <property type="protein sequence ID" value="JAV54369.1"/>
    <property type="molecule type" value="Transcribed_RNA"/>
</dbReference>
<dbReference type="PANTHER" id="PTHR33053">
    <property type="entry name" value="PROTEIN, PUTATIVE-RELATED"/>
    <property type="match status" value="1"/>
</dbReference>
<dbReference type="EMBL" id="GEZM01097013">
    <property type="protein sequence ID" value="JAV54365.1"/>
    <property type="molecule type" value="Transcribed_RNA"/>
</dbReference>
<dbReference type="EMBL" id="GEZM01096994">
    <property type="protein sequence ID" value="JAV54419.1"/>
    <property type="molecule type" value="Transcribed_RNA"/>
</dbReference>
<name>A0A1Y1K1J1_PHOPY</name>
<dbReference type="EMBL" id="GEZM01097016">
    <property type="protein sequence ID" value="JAV54356.1"/>
    <property type="molecule type" value="Transcribed_RNA"/>
</dbReference>
<evidence type="ECO:0000313" key="1">
    <source>
        <dbReference type="EMBL" id="JAV54351.1"/>
    </source>
</evidence>
<dbReference type="KEGG" id="ppyr:116175989"/>
<dbReference type="EMBL" id="GEZM01096999">
    <property type="protein sequence ID" value="JAV54405.1"/>
    <property type="molecule type" value="Transcribed_RNA"/>
</dbReference>
<dbReference type="EMBL" id="GEZM01096985">
    <property type="protein sequence ID" value="JAV54444.1"/>
    <property type="molecule type" value="Transcribed_RNA"/>
</dbReference>
<dbReference type="EMBL" id="GEZM01097015">
    <property type="protein sequence ID" value="JAV54358.1"/>
    <property type="molecule type" value="Transcribed_RNA"/>
</dbReference>
<dbReference type="EMBL" id="GEZM01096979">
    <property type="protein sequence ID" value="JAV54462.1"/>
    <property type="molecule type" value="Transcribed_RNA"/>
</dbReference>
<organism evidence="1">
    <name type="scientific">Photinus pyralis</name>
    <name type="common">Common eastern firefly</name>
    <name type="synonym">Lampyris pyralis</name>
    <dbReference type="NCBI Taxonomy" id="7054"/>
    <lineage>
        <taxon>Eukaryota</taxon>
        <taxon>Metazoa</taxon>
        <taxon>Ecdysozoa</taxon>
        <taxon>Arthropoda</taxon>
        <taxon>Hexapoda</taxon>
        <taxon>Insecta</taxon>
        <taxon>Pterygota</taxon>
        <taxon>Neoptera</taxon>
        <taxon>Endopterygota</taxon>
        <taxon>Coleoptera</taxon>
        <taxon>Polyphaga</taxon>
        <taxon>Elateriformia</taxon>
        <taxon>Elateroidea</taxon>
        <taxon>Lampyridae</taxon>
        <taxon>Lampyrinae</taxon>
        <taxon>Photinus</taxon>
    </lineage>
</organism>
<dbReference type="RefSeq" id="XP_031353654.1">
    <property type="nucleotide sequence ID" value="XM_031497794.1"/>
</dbReference>
<dbReference type="EMBL" id="GEZM01097019">
    <property type="protein sequence ID" value="JAV54349.1"/>
    <property type="molecule type" value="Transcribed_RNA"/>
</dbReference>